<evidence type="ECO:0000313" key="9">
    <source>
        <dbReference type="EMBL" id="QPQ54184.1"/>
    </source>
</evidence>
<keyword evidence="2 9" id="KW-0808">Transferase</keyword>
<keyword evidence="10" id="KW-1185">Reference proteome</keyword>
<protein>
    <submittedName>
        <fullName evidence="9">1-acyl-sn-glycerol-3-phosphate acyltransferase</fullName>
    </submittedName>
</protein>
<dbReference type="InterPro" id="IPR002123">
    <property type="entry name" value="Plipid/glycerol_acylTrfase"/>
</dbReference>
<evidence type="ECO:0000256" key="4">
    <source>
        <dbReference type="ARBA" id="ARBA00022989"/>
    </source>
</evidence>
<dbReference type="GO" id="GO:0016746">
    <property type="term" value="F:acyltransferase activity"/>
    <property type="evidence" value="ECO:0007669"/>
    <property type="project" value="UniProtKB-KW"/>
</dbReference>
<dbReference type="Proteomes" id="UP000594873">
    <property type="component" value="Chromosome"/>
</dbReference>
<keyword evidence="5" id="KW-0443">Lipid metabolism</keyword>
<comment type="subcellular location">
    <subcellularLocation>
        <location evidence="1">Membrane</location>
    </subcellularLocation>
</comment>
<dbReference type="GO" id="GO:0016020">
    <property type="term" value="C:membrane"/>
    <property type="evidence" value="ECO:0007669"/>
    <property type="project" value="UniProtKB-SubCell"/>
</dbReference>
<keyword evidence="6" id="KW-0472">Membrane</keyword>
<keyword evidence="7 9" id="KW-0012">Acyltransferase</keyword>
<evidence type="ECO:0000256" key="5">
    <source>
        <dbReference type="ARBA" id="ARBA00023098"/>
    </source>
</evidence>
<dbReference type="AlphaFoldDB" id="A0A7T2GHY1"/>
<dbReference type="Pfam" id="PF01553">
    <property type="entry name" value="Acyltransferase"/>
    <property type="match status" value="1"/>
</dbReference>
<evidence type="ECO:0000256" key="1">
    <source>
        <dbReference type="ARBA" id="ARBA00004370"/>
    </source>
</evidence>
<gene>
    <name evidence="9" type="ORF">IC614_07350</name>
</gene>
<feature type="domain" description="Phospholipid/glycerol acyltransferase" evidence="8">
    <location>
        <begin position="60"/>
        <end position="174"/>
    </location>
</feature>
<proteinExistence type="predicted"/>
<name>A0A7T2GHY1_9SPHN</name>
<dbReference type="PANTHER" id="PTHR23063">
    <property type="entry name" value="PHOSPHOLIPID ACYLTRANSFERASE"/>
    <property type="match status" value="1"/>
</dbReference>
<evidence type="ECO:0000256" key="6">
    <source>
        <dbReference type="ARBA" id="ARBA00023136"/>
    </source>
</evidence>
<dbReference type="PANTHER" id="PTHR23063:SF52">
    <property type="entry name" value="LYSOPHOSPHATIDYLCHOLINE ACYLTRANSFERASE"/>
    <property type="match status" value="1"/>
</dbReference>
<evidence type="ECO:0000259" key="8">
    <source>
        <dbReference type="SMART" id="SM00563"/>
    </source>
</evidence>
<evidence type="ECO:0000256" key="3">
    <source>
        <dbReference type="ARBA" id="ARBA00022692"/>
    </source>
</evidence>
<keyword evidence="4" id="KW-1133">Transmembrane helix</keyword>
<dbReference type="SUPFAM" id="SSF69593">
    <property type="entry name" value="Glycerol-3-phosphate (1)-acyltransferase"/>
    <property type="match status" value="1"/>
</dbReference>
<organism evidence="9 10">
    <name type="scientific">Allosphingosinicella flava</name>
    <dbReference type="NCBI Taxonomy" id="2771430"/>
    <lineage>
        <taxon>Bacteria</taxon>
        <taxon>Pseudomonadati</taxon>
        <taxon>Pseudomonadota</taxon>
        <taxon>Alphaproteobacteria</taxon>
        <taxon>Sphingomonadales</taxon>
        <taxon>Sphingomonadaceae</taxon>
        <taxon>Allosphingosinicella</taxon>
    </lineage>
</organism>
<accession>A0A7T2GHY1</accession>
<reference evidence="9 10" key="1">
    <citation type="submission" date="2020-11" db="EMBL/GenBank/DDBJ databases">
        <title>Genome seq and assembly of Sphingosinicella sp.</title>
        <authorList>
            <person name="Chhetri G."/>
        </authorList>
    </citation>
    <scope>NUCLEOTIDE SEQUENCE [LARGE SCALE GENOMIC DNA]</scope>
    <source>
        <strain evidence="9 10">UDD2</strain>
    </source>
</reference>
<dbReference type="KEGG" id="sflv:IC614_07350"/>
<dbReference type="EMBL" id="CP065592">
    <property type="protein sequence ID" value="QPQ54184.1"/>
    <property type="molecule type" value="Genomic_DNA"/>
</dbReference>
<keyword evidence="3" id="KW-0812">Transmembrane</keyword>
<dbReference type="GO" id="GO:0006629">
    <property type="term" value="P:lipid metabolic process"/>
    <property type="evidence" value="ECO:0007669"/>
    <property type="project" value="UniProtKB-KW"/>
</dbReference>
<sequence>MRMIFRIAAIVLGLIVCLPLHHLWKLAGHLSPWPRLFLGWTARCAGARVTVEGTPLRRDVLFLANHLSWLDILVVASASGAAFVSKDEVRKWPVIGWLASLHNTIYVARSDRNGVKGQADQLRAALATGQPVALFPEGTTEGGHEILPFRASLLSAVFPALPDLKVQPVALDYGVLAQKIAWVGKEPAVANARRILSRPGTIPVIVHFLTPIDPHDVPNRKALAEQSQAEVQAALFPNGPAGKTSEN</sequence>
<dbReference type="SMART" id="SM00563">
    <property type="entry name" value="PlsC"/>
    <property type="match status" value="1"/>
</dbReference>
<evidence type="ECO:0000313" key="10">
    <source>
        <dbReference type="Proteomes" id="UP000594873"/>
    </source>
</evidence>
<dbReference type="CDD" id="cd07989">
    <property type="entry name" value="LPLAT_AGPAT-like"/>
    <property type="match status" value="1"/>
</dbReference>
<evidence type="ECO:0000256" key="2">
    <source>
        <dbReference type="ARBA" id="ARBA00022679"/>
    </source>
</evidence>
<evidence type="ECO:0000256" key="7">
    <source>
        <dbReference type="ARBA" id="ARBA00023315"/>
    </source>
</evidence>